<protein>
    <submittedName>
        <fullName evidence="6">DNA methyltransferase</fullName>
    </submittedName>
</protein>
<accession>A0AA43KC95</accession>
<dbReference type="RefSeq" id="WP_280655307.1">
    <property type="nucleotide sequence ID" value="NZ_JANQDH010000087.1"/>
</dbReference>
<dbReference type="GO" id="GO:0008170">
    <property type="term" value="F:N-methyltransferase activity"/>
    <property type="evidence" value="ECO:0007669"/>
    <property type="project" value="InterPro"/>
</dbReference>
<dbReference type="PROSITE" id="PS00092">
    <property type="entry name" value="N6_MTASE"/>
    <property type="match status" value="1"/>
</dbReference>
<dbReference type="PRINTS" id="PR00508">
    <property type="entry name" value="S21N4MTFRASE"/>
</dbReference>
<comment type="similarity">
    <text evidence="1">Belongs to the N(4)/N(6)-methyltransferase family.</text>
</comment>
<dbReference type="PANTHER" id="PTHR13370">
    <property type="entry name" value="RNA METHYLASE-RELATED"/>
    <property type="match status" value="1"/>
</dbReference>
<dbReference type="EMBL" id="JANQDH010000087">
    <property type="protein sequence ID" value="MDH6061331.1"/>
    <property type="molecule type" value="Genomic_DNA"/>
</dbReference>
<dbReference type="GO" id="GO:0005737">
    <property type="term" value="C:cytoplasm"/>
    <property type="evidence" value="ECO:0007669"/>
    <property type="project" value="TreeGrafter"/>
</dbReference>
<dbReference type="InterPro" id="IPR002052">
    <property type="entry name" value="DNA_methylase_N6_adenine_CS"/>
</dbReference>
<dbReference type="GO" id="GO:0032259">
    <property type="term" value="P:methylation"/>
    <property type="evidence" value="ECO:0007669"/>
    <property type="project" value="UniProtKB-KW"/>
</dbReference>
<comment type="caution">
    <text evidence="6">The sequence shown here is derived from an EMBL/GenBank/DDBJ whole genome shotgun (WGS) entry which is preliminary data.</text>
</comment>
<dbReference type="Pfam" id="PF01555">
    <property type="entry name" value="N6_N4_Mtase"/>
    <property type="match status" value="1"/>
</dbReference>
<evidence type="ECO:0000256" key="1">
    <source>
        <dbReference type="ARBA" id="ARBA00006594"/>
    </source>
</evidence>
<dbReference type="PANTHER" id="PTHR13370:SF24">
    <property type="entry name" value="TYPE III RESTRICTION-MODIFICATION ENZYME STYLTI MOD SUBUNIT"/>
    <property type="match status" value="1"/>
</dbReference>
<dbReference type="InterPro" id="IPR001091">
    <property type="entry name" value="RM_Methyltransferase"/>
</dbReference>
<dbReference type="InterPro" id="IPR011335">
    <property type="entry name" value="Restrct_endonuc-II-like"/>
</dbReference>
<dbReference type="GO" id="GO:0003677">
    <property type="term" value="F:DNA binding"/>
    <property type="evidence" value="ECO:0007669"/>
    <property type="project" value="InterPro"/>
</dbReference>
<dbReference type="SUPFAM" id="SSF53335">
    <property type="entry name" value="S-adenosyl-L-methionine-dependent methyltransferases"/>
    <property type="match status" value="1"/>
</dbReference>
<keyword evidence="3" id="KW-0808">Transferase</keyword>
<name>A0AA43KC95_9CYAN</name>
<dbReference type="Gene3D" id="3.40.50.150">
    <property type="entry name" value="Vaccinia Virus protein VP39"/>
    <property type="match status" value="1"/>
</dbReference>
<reference evidence="6 7" key="1">
    <citation type="journal article" date="2023" name="J. Phycol.">
        <title>Chrysosporum ovalisporum is synonymous with the true-branching cyanobacterium Umezakia natans (Nostocales/Aphanizomenonaceae).</title>
        <authorList>
            <person name="McGregor G.B."/>
            <person name="Sendall B.C."/>
            <person name="Niiyama Y."/>
            <person name="Tuji A."/>
            <person name="Willis A."/>
        </authorList>
    </citation>
    <scope>NUCLEOTIDE SEQUENCE [LARGE SCALE GENOMIC DNA]</scope>
    <source>
        <strain evidence="6 7">ANA360D</strain>
    </source>
</reference>
<dbReference type="AlphaFoldDB" id="A0AA43KC95"/>
<feature type="domain" description="NACHT-associated inactive Restriction Endonuclease 1 sensor" evidence="5">
    <location>
        <begin position="398"/>
        <end position="511"/>
    </location>
</feature>
<proteinExistence type="inferred from homology"/>
<keyword evidence="2 6" id="KW-0489">Methyltransferase</keyword>
<dbReference type="SUPFAM" id="SSF52980">
    <property type="entry name" value="Restriction endonuclease-like"/>
    <property type="match status" value="1"/>
</dbReference>
<feature type="domain" description="DNA methylase N-4/N-6" evidence="4">
    <location>
        <begin position="23"/>
        <end position="354"/>
    </location>
</feature>
<evidence type="ECO:0000259" key="5">
    <source>
        <dbReference type="Pfam" id="PF22722"/>
    </source>
</evidence>
<evidence type="ECO:0000313" key="6">
    <source>
        <dbReference type="EMBL" id="MDH6061331.1"/>
    </source>
</evidence>
<dbReference type="Gene3D" id="3.40.1350.10">
    <property type="match status" value="1"/>
</dbReference>
<dbReference type="Pfam" id="PF22722">
    <property type="entry name" value="NA-iREase1"/>
    <property type="match status" value="1"/>
</dbReference>
<dbReference type="InterPro" id="IPR054557">
    <property type="entry name" value="NA-iREase1_dom"/>
</dbReference>
<dbReference type="InterPro" id="IPR002941">
    <property type="entry name" value="DNA_methylase_N4/N6"/>
</dbReference>
<sequence length="544" mass="62614">MVNQLYYGDNLEVLRRYIKDESVDLCYIDPPFNSKRNYNQIYNNVGKEDQAQAQAFVDTWQWDDHANQALSEILTNYHGLFTKQCVDLISGLKKVLATGSLLAYLVSMALRITEIHRVLKPTGSFYLHCDPTASHYLKLILDAVFCSQGGDFLNEIVWKRTSGHSDSGRYGNVHDVIFYYCKSPKNTWNQVYQQYDENYIEKYYRYQDEDGRKWMSSDLSAAGLSGGGYQYEWKGIVKLWRCPKETMEKLDSEGRIYYTRNRIPRIKRYLDESKGLPMQDTWNDVEALRSWHKELLGYPTQKPEALLERIIQASSNENDIILDAYCGCGTTVAVAQRLERQWIGIDITYQSISLILKRLEDSFGSQVLQTVKLHGIPKDMESAIALANKPDDRTRKEFEKWAILNYTNNRAVINTKKGADKGVDGIVYFQGDQDEPEKIIFQVKSGKVKSGDIRDLLGTMTIENASIAIFITLENPTKEMLKTAKSAGIYQSKYMSHSCDKIQIVTVEDIINNKQRLNIRLSYEVLKSAEKQKEVKVHQTELDI</sequence>
<evidence type="ECO:0000256" key="3">
    <source>
        <dbReference type="ARBA" id="ARBA00022679"/>
    </source>
</evidence>
<evidence type="ECO:0000259" key="4">
    <source>
        <dbReference type="Pfam" id="PF01555"/>
    </source>
</evidence>
<keyword evidence="7" id="KW-1185">Reference proteome</keyword>
<dbReference type="Proteomes" id="UP001159387">
    <property type="component" value="Unassembled WGS sequence"/>
</dbReference>
<evidence type="ECO:0000313" key="7">
    <source>
        <dbReference type="Proteomes" id="UP001159387"/>
    </source>
</evidence>
<dbReference type="InterPro" id="IPR029063">
    <property type="entry name" value="SAM-dependent_MTases_sf"/>
</dbReference>
<dbReference type="InterPro" id="IPR011856">
    <property type="entry name" value="tRNA_endonuc-like_dom_sf"/>
</dbReference>
<organism evidence="6 7">
    <name type="scientific">Chrysosporum bergii ANA360D</name>
    <dbReference type="NCBI Taxonomy" id="617107"/>
    <lineage>
        <taxon>Bacteria</taxon>
        <taxon>Bacillati</taxon>
        <taxon>Cyanobacteriota</taxon>
        <taxon>Cyanophyceae</taxon>
        <taxon>Nostocales</taxon>
        <taxon>Nodulariaceae</taxon>
        <taxon>Chrysosporum</taxon>
    </lineage>
</organism>
<gene>
    <name evidence="6" type="ORF">NWP17_12945</name>
</gene>
<evidence type="ECO:0000256" key="2">
    <source>
        <dbReference type="ARBA" id="ARBA00022603"/>
    </source>
</evidence>